<evidence type="ECO:0000256" key="4">
    <source>
        <dbReference type="ARBA" id="ARBA00022691"/>
    </source>
</evidence>
<dbReference type="GO" id="GO:0032259">
    <property type="term" value="P:methylation"/>
    <property type="evidence" value="ECO:0007669"/>
    <property type="project" value="UniProtKB-KW"/>
</dbReference>
<comment type="pathway">
    <text evidence="5">Cofactor biosynthesis; ubiquinone biosynthesis.</text>
</comment>
<dbReference type="Gene3D" id="3.40.50.150">
    <property type="entry name" value="Vaccinia Virus protein VP39"/>
    <property type="match status" value="1"/>
</dbReference>
<evidence type="ECO:0000313" key="7">
    <source>
        <dbReference type="Proteomes" id="UP001597295"/>
    </source>
</evidence>
<feature type="binding site" evidence="5">
    <location>
        <position position="40"/>
    </location>
    <ligand>
        <name>S-adenosyl-L-methionine</name>
        <dbReference type="ChEBI" id="CHEBI:59789"/>
    </ligand>
</feature>
<evidence type="ECO:0000313" key="6">
    <source>
        <dbReference type="EMBL" id="MFD2265353.1"/>
    </source>
</evidence>
<comment type="function">
    <text evidence="5">O-methyltransferase that catalyzes the 2 O-methylation steps in the ubiquinone biosynthetic pathway.</text>
</comment>
<feature type="binding site" evidence="5">
    <location>
        <position position="92"/>
    </location>
    <ligand>
        <name>S-adenosyl-L-methionine</name>
        <dbReference type="ChEBI" id="CHEBI:59789"/>
    </ligand>
</feature>
<dbReference type="NCBIfam" id="TIGR01983">
    <property type="entry name" value="UbiG"/>
    <property type="match status" value="1"/>
</dbReference>
<accession>A0ABW5DX69</accession>
<evidence type="ECO:0000256" key="1">
    <source>
        <dbReference type="ARBA" id="ARBA00022603"/>
    </source>
</evidence>
<dbReference type="InterPro" id="IPR010233">
    <property type="entry name" value="UbiG_MeTrfase"/>
</dbReference>
<dbReference type="Proteomes" id="UP001597295">
    <property type="component" value="Unassembled WGS sequence"/>
</dbReference>
<sequence>MNATTSSIDKGEVDRFAALADSWWNPDGPFRPLHKLSPVRIGFLRRRLVEHFKLSPDSLKPLTGMSLIDIGCGGGLVSEPMARLGATVTGVDAAAEGIEAAKRHAANVGLAIDYRATTAEEILAEGKRFDIVLALEVIEHVADPAAFVATCASLAKPGGFVAFATLSRTPKSFALGIVAAEYLLRWVPAGTHSWKKFVKPSELAGALRQSGLILDALTGVGYDPVSGDFSEIADPSVNYLLTAHKPV</sequence>
<dbReference type="CDD" id="cd02440">
    <property type="entry name" value="AdoMet_MTases"/>
    <property type="match status" value="1"/>
</dbReference>
<keyword evidence="3 5" id="KW-0831">Ubiquinone biosynthesis</keyword>
<evidence type="ECO:0000256" key="2">
    <source>
        <dbReference type="ARBA" id="ARBA00022679"/>
    </source>
</evidence>
<evidence type="ECO:0000256" key="5">
    <source>
        <dbReference type="HAMAP-Rule" id="MF_00472"/>
    </source>
</evidence>
<comment type="similarity">
    <text evidence="5">Belongs to the methyltransferase superfamily. UbiG/COQ3 family.</text>
</comment>
<dbReference type="PANTHER" id="PTHR43464:SF19">
    <property type="entry name" value="UBIQUINONE BIOSYNTHESIS O-METHYLTRANSFERASE, MITOCHONDRIAL"/>
    <property type="match status" value="1"/>
</dbReference>
<dbReference type="SUPFAM" id="SSF53335">
    <property type="entry name" value="S-adenosyl-L-methionine-dependent methyltransferases"/>
    <property type="match status" value="1"/>
</dbReference>
<dbReference type="EMBL" id="JBHUIP010000016">
    <property type="protein sequence ID" value="MFD2265353.1"/>
    <property type="molecule type" value="Genomic_DNA"/>
</dbReference>
<dbReference type="HAMAP" id="MF_00472">
    <property type="entry name" value="UbiG"/>
    <property type="match status" value="1"/>
</dbReference>
<comment type="caution">
    <text evidence="6">The sequence shown here is derived from an EMBL/GenBank/DDBJ whole genome shotgun (WGS) entry which is preliminary data.</text>
</comment>
<dbReference type="EC" id="2.1.1.222" evidence="5"/>
<gene>
    <name evidence="5 6" type="primary">ubiG</name>
    <name evidence="6" type="ORF">ACFSM5_20785</name>
</gene>
<organism evidence="6 7">
    <name type="scientific">Lacibacterium aquatile</name>
    <dbReference type="NCBI Taxonomy" id="1168082"/>
    <lineage>
        <taxon>Bacteria</taxon>
        <taxon>Pseudomonadati</taxon>
        <taxon>Pseudomonadota</taxon>
        <taxon>Alphaproteobacteria</taxon>
        <taxon>Rhodospirillales</taxon>
        <taxon>Rhodospirillaceae</taxon>
    </lineage>
</organism>
<evidence type="ECO:0000256" key="3">
    <source>
        <dbReference type="ARBA" id="ARBA00022688"/>
    </source>
</evidence>
<proteinExistence type="inferred from homology"/>
<comment type="catalytic activity">
    <reaction evidence="5">
        <text>a 3-(all-trans-polyprenyl)benzene-1,2-diol + S-adenosyl-L-methionine = a 2-methoxy-6-(all-trans-polyprenyl)phenol + S-adenosyl-L-homocysteine + H(+)</text>
        <dbReference type="Rhea" id="RHEA:31411"/>
        <dbReference type="Rhea" id="RHEA-COMP:9550"/>
        <dbReference type="Rhea" id="RHEA-COMP:9551"/>
        <dbReference type="ChEBI" id="CHEBI:15378"/>
        <dbReference type="ChEBI" id="CHEBI:57856"/>
        <dbReference type="ChEBI" id="CHEBI:59789"/>
        <dbReference type="ChEBI" id="CHEBI:62729"/>
        <dbReference type="ChEBI" id="CHEBI:62731"/>
        <dbReference type="EC" id="2.1.1.222"/>
    </reaction>
</comment>
<comment type="catalytic activity">
    <reaction evidence="5">
        <text>a 3-demethylubiquinol + S-adenosyl-L-methionine = a ubiquinol + S-adenosyl-L-homocysteine + H(+)</text>
        <dbReference type="Rhea" id="RHEA:44380"/>
        <dbReference type="Rhea" id="RHEA-COMP:9566"/>
        <dbReference type="Rhea" id="RHEA-COMP:10914"/>
        <dbReference type="ChEBI" id="CHEBI:15378"/>
        <dbReference type="ChEBI" id="CHEBI:17976"/>
        <dbReference type="ChEBI" id="CHEBI:57856"/>
        <dbReference type="ChEBI" id="CHEBI:59789"/>
        <dbReference type="ChEBI" id="CHEBI:84422"/>
        <dbReference type="EC" id="2.1.1.64"/>
    </reaction>
</comment>
<keyword evidence="1 5" id="KW-0489">Methyltransferase</keyword>
<dbReference type="GO" id="GO:0061542">
    <property type="term" value="F:3-demethylubiquinol 3-O-methyltransferase activity"/>
    <property type="evidence" value="ECO:0007669"/>
    <property type="project" value="UniProtKB-EC"/>
</dbReference>
<feature type="binding site" evidence="5">
    <location>
        <position position="135"/>
    </location>
    <ligand>
        <name>S-adenosyl-L-methionine</name>
        <dbReference type="ChEBI" id="CHEBI:59789"/>
    </ligand>
</feature>
<reference evidence="7" key="1">
    <citation type="journal article" date="2019" name="Int. J. Syst. Evol. Microbiol.">
        <title>The Global Catalogue of Microorganisms (GCM) 10K type strain sequencing project: providing services to taxonomists for standard genome sequencing and annotation.</title>
        <authorList>
            <consortium name="The Broad Institute Genomics Platform"/>
            <consortium name="The Broad Institute Genome Sequencing Center for Infectious Disease"/>
            <person name="Wu L."/>
            <person name="Ma J."/>
        </authorList>
    </citation>
    <scope>NUCLEOTIDE SEQUENCE [LARGE SCALE GENOMIC DNA]</scope>
    <source>
        <strain evidence="7">CGMCC 1.19062</strain>
    </source>
</reference>
<feature type="binding site" evidence="5">
    <location>
        <position position="71"/>
    </location>
    <ligand>
        <name>S-adenosyl-L-methionine</name>
        <dbReference type="ChEBI" id="CHEBI:59789"/>
    </ligand>
</feature>
<dbReference type="GO" id="GO:0102208">
    <property type="term" value="F:2-polyprenyl-6-hydroxyphenol methylase activity"/>
    <property type="evidence" value="ECO:0007669"/>
    <property type="project" value="UniProtKB-EC"/>
</dbReference>
<keyword evidence="7" id="KW-1185">Reference proteome</keyword>
<protein>
    <recommendedName>
        <fullName evidence="5">Ubiquinone biosynthesis O-methyltransferase</fullName>
    </recommendedName>
    <alternativeName>
        <fullName evidence="5">2-polyprenyl-6-hydroxyphenol methylase</fullName>
        <ecNumber evidence="5">2.1.1.222</ecNumber>
    </alternativeName>
    <alternativeName>
        <fullName evidence="5">3-demethylubiquinone 3-O-methyltransferase</fullName>
        <ecNumber evidence="5">2.1.1.64</ecNumber>
    </alternativeName>
</protein>
<name>A0ABW5DX69_9PROT</name>
<dbReference type="Pfam" id="PF13489">
    <property type="entry name" value="Methyltransf_23"/>
    <property type="match status" value="1"/>
</dbReference>
<dbReference type="InterPro" id="IPR029063">
    <property type="entry name" value="SAM-dependent_MTases_sf"/>
</dbReference>
<dbReference type="PANTHER" id="PTHR43464">
    <property type="entry name" value="METHYLTRANSFERASE"/>
    <property type="match status" value="1"/>
</dbReference>
<dbReference type="EC" id="2.1.1.64" evidence="5"/>
<keyword evidence="4 5" id="KW-0949">S-adenosyl-L-methionine</keyword>
<dbReference type="RefSeq" id="WP_379878601.1">
    <property type="nucleotide sequence ID" value="NZ_JBHUIP010000016.1"/>
</dbReference>
<keyword evidence="2 5" id="KW-0808">Transferase</keyword>